<reference evidence="2 3" key="1">
    <citation type="submission" date="2023-02" db="EMBL/GenBank/DDBJ databases">
        <title>LHISI_Scaffold_Assembly.</title>
        <authorList>
            <person name="Stuart O.P."/>
            <person name="Cleave R."/>
            <person name="Magrath M.J.L."/>
            <person name="Mikheyev A.S."/>
        </authorList>
    </citation>
    <scope>NUCLEOTIDE SEQUENCE [LARGE SCALE GENOMIC DNA]</scope>
    <source>
        <strain evidence="2">Daus_M_001</strain>
        <tissue evidence="2">Leg muscle</tissue>
    </source>
</reference>
<comment type="caution">
    <text evidence="2">The sequence shown here is derived from an EMBL/GenBank/DDBJ whole genome shotgun (WGS) entry which is preliminary data.</text>
</comment>
<proteinExistence type="predicted"/>
<sequence>MQLISGFSQGSPVLPSLHSGAAPCSPLFTLIGPQYLDVKCRSNIYTLHSEHTPQKSIKKITPKHYITARAKKLEIHVIDLSSGEHTYENTMATSHLYYTAVTQQRSYRNTNAWHATRSQEHKEFITLHLTYGIQTNNSTKRGPSGDKCNSERYSHIALISPTPNRPGLAAIAASSSARIPRSLPAPDDCTSSHDTHTHTRILRNDPFFQKWLQGSTTPVTGISDSEPVDAFCLLRVTCRRKLVGEMCGTVEGIIIVFNSITVAIVIINAAFMIGFTSCCILNI</sequence>
<protein>
    <submittedName>
        <fullName evidence="2">Uncharacterized protein</fullName>
    </submittedName>
</protein>
<keyword evidence="1" id="KW-0472">Membrane</keyword>
<dbReference type="EMBL" id="JARBHB010000009">
    <property type="protein sequence ID" value="KAJ8875404.1"/>
    <property type="molecule type" value="Genomic_DNA"/>
</dbReference>
<evidence type="ECO:0000313" key="3">
    <source>
        <dbReference type="Proteomes" id="UP001159363"/>
    </source>
</evidence>
<organism evidence="2 3">
    <name type="scientific">Dryococelus australis</name>
    <dbReference type="NCBI Taxonomy" id="614101"/>
    <lineage>
        <taxon>Eukaryota</taxon>
        <taxon>Metazoa</taxon>
        <taxon>Ecdysozoa</taxon>
        <taxon>Arthropoda</taxon>
        <taxon>Hexapoda</taxon>
        <taxon>Insecta</taxon>
        <taxon>Pterygota</taxon>
        <taxon>Neoptera</taxon>
        <taxon>Polyneoptera</taxon>
        <taxon>Phasmatodea</taxon>
        <taxon>Verophasmatodea</taxon>
        <taxon>Anareolatae</taxon>
        <taxon>Phasmatidae</taxon>
        <taxon>Eurycanthinae</taxon>
        <taxon>Dryococelus</taxon>
    </lineage>
</organism>
<name>A0ABQ9GTP2_9NEOP</name>
<keyword evidence="3" id="KW-1185">Reference proteome</keyword>
<keyword evidence="1" id="KW-0812">Transmembrane</keyword>
<gene>
    <name evidence="2" type="ORF">PR048_023299</name>
</gene>
<dbReference type="Proteomes" id="UP001159363">
    <property type="component" value="Chromosome 8"/>
</dbReference>
<accession>A0ABQ9GTP2</accession>
<feature type="transmembrane region" description="Helical" evidence="1">
    <location>
        <begin position="255"/>
        <end position="281"/>
    </location>
</feature>
<keyword evidence="1" id="KW-1133">Transmembrane helix</keyword>
<evidence type="ECO:0000313" key="2">
    <source>
        <dbReference type="EMBL" id="KAJ8875404.1"/>
    </source>
</evidence>
<evidence type="ECO:0000256" key="1">
    <source>
        <dbReference type="SAM" id="Phobius"/>
    </source>
</evidence>